<evidence type="ECO:0008006" key="2">
    <source>
        <dbReference type="Google" id="ProtNLM"/>
    </source>
</evidence>
<organism evidence="1">
    <name type="scientific">Acinetobacter baumannii</name>
    <dbReference type="NCBI Taxonomy" id="470"/>
    <lineage>
        <taxon>Bacteria</taxon>
        <taxon>Pseudomonadati</taxon>
        <taxon>Pseudomonadota</taxon>
        <taxon>Gammaproteobacteria</taxon>
        <taxon>Moraxellales</taxon>
        <taxon>Moraxellaceae</taxon>
        <taxon>Acinetobacter</taxon>
        <taxon>Acinetobacter calcoaceticus/baumannii complex</taxon>
    </lineage>
</organism>
<protein>
    <recommendedName>
        <fullName evidence="2">TetR/AcrR family transcriptional regulator</fullName>
    </recommendedName>
</protein>
<feature type="non-terminal residue" evidence="1">
    <location>
        <position position="1"/>
    </location>
</feature>
<evidence type="ECO:0000313" key="1">
    <source>
        <dbReference type="EMBL" id="MDR8262797.1"/>
    </source>
</evidence>
<comment type="caution">
    <text evidence="1">The sequence shown here is derived from an EMBL/GenBank/DDBJ whole genome shotgun (WGS) entry which is preliminary data.</text>
</comment>
<accession>A0ABD5DF93</accession>
<dbReference type="AlphaFoldDB" id="A0ABD5DF93"/>
<gene>
    <name evidence="1" type="ORF">FPK87_20425</name>
</gene>
<sequence>PKIEQALMEVIMKYMMHNPKYLKINNLPVITYICINSGIFNVARHLILPNPFISFDEMVQGLTTMIMSYINTEMARSEDQS</sequence>
<reference evidence="1" key="1">
    <citation type="submission" date="2019-07" db="EMBL/GenBank/DDBJ databases">
        <title>Biological characteristics of mucoid Acinetobacter baumannii from a general hospital in China.</title>
        <authorList>
            <person name="Hua X."/>
            <person name="Yu Y."/>
        </authorList>
    </citation>
    <scope>NUCLEOTIDE SEQUENCE [LARGE SCALE GENOMIC DNA]</scope>
    <source>
        <strain evidence="1">N41</strain>
    </source>
</reference>
<dbReference type="EMBL" id="VMBB01000099">
    <property type="protein sequence ID" value="MDR8262797.1"/>
    <property type="molecule type" value="Genomic_DNA"/>
</dbReference>
<proteinExistence type="predicted"/>
<name>A0ABD5DF93_ACIBA</name>